<proteinExistence type="inferred from homology"/>
<reference evidence="4 5" key="1">
    <citation type="journal article" date="2022" name="Int. J. Syst. Evol. Microbiol.">
        <title>Noviherbaspirillum aridicola sp. nov., isolated from an arid soil in Pakistan.</title>
        <authorList>
            <person name="Khan I.U."/>
            <person name="Saqib M."/>
            <person name="Amin A."/>
            <person name="Hussain F."/>
            <person name="Li L."/>
            <person name="Liu Y.H."/>
            <person name="Fang B.Z."/>
            <person name="Ahmed I."/>
            <person name="Li W.J."/>
        </authorList>
    </citation>
    <scope>NUCLEOTIDE SEQUENCE [LARGE SCALE GENOMIC DNA]</scope>
    <source>
        <strain evidence="4 5">NCCP-691</strain>
    </source>
</reference>
<evidence type="ECO:0008006" key="6">
    <source>
        <dbReference type="Google" id="ProtNLM"/>
    </source>
</evidence>
<evidence type="ECO:0000256" key="2">
    <source>
        <dbReference type="ARBA" id="ARBA00007703"/>
    </source>
</evidence>
<gene>
    <name evidence="4" type="ORF">NCCP691_26740</name>
</gene>
<evidence type="ECO:0000313" key="4">
    <source>
        <dbReference type="EMBL" id="GIZ52660.1"/>
    </source>
</evidence>
<comment type="function">
    <text evidence="1">Required for the efficient initiation of filament assembly.</text>
</comment>
<comment type="caution">
    <text evidence="4">The sequence shown here is derived from an EMBL/GenBank/DDBJ whole genome shotgun (WGS) entry which is preliminary data.</text>
</comment>
<comment type="similarity">
    <text evidence="2">Belongs to the FlgN family.</text>
</comment>
<evidence type="ECO:0000256" key="1">
    <source>
        <dbReference type="ARBA" id="ARBA00002397"/>
    </source>
</evidence>
<dbReference type="InterPro" id="IPR007809">
    <property type="entry name" value="FlgN-like"/>
</dbReference>
<dbReference type="InterPro" id="IPR036679">
    <property type="entry name" value="FlgN-like_sf"/>
</dbReference>
<keyword evidence="5" id="KW-1185">Reference proteome</keyword>
<dbReference type="SUPFAM" id="SSF140566">
    <property type="entry name" value="FlgN-like"/>
    <property type="match status" value="1"/>
</dbReference>
<keyword evidence="3" id="KW-1005">Bacterial flagellum biogenesis</keyword>
<sequence length="157" mass="16521">MQQTGKAPALQFGEEIAAGKALLEVLRQEQECLIAADIEGLGALTEEKSKLLARLGEFAMQRQRALADAGIEDSEAGMQSLLKNAPSSVRADWDQLLAVAREGKELNRVNGLLIGQHMSRNQNALNALQGGGQAAGTLYGPNGQAASQGGSRRLVVG</sequence>
<dbReference type="Proteomes" id="UP000887222">
    <property type="component" value="Unassembled WGS sequence"/>
</dbReference>
<organism evidence="4 5">
    <name type="scientific">Noviherbaspirillum aridicola</name>
    <dbReference type="NCBI Taxonomy" id="2849687"/>
    <lineage>
        <taxon>Bacteria</taxon>
        <taxon>Pseudomonadati</taxon>
        <taxon>Pseudomonadota</taxon>
        <taxon>Betaproteobacteria</taxon>
        <taxon>Burkholderiales</taxon>
        <taxon>Oxalobacteraceae</taxon>
        <taxon>Noviherbaspirillum</taxon>
    </lineage>
</organism>
<dbReference type="EMBL" id="BPMK01000011">
    <property type="protein sequence ID" value="GIZ52660.1"/>
    <property type="molecule type" value="Genomic_DNA"/>
</dbReference>
<accession>A0ABQ4Q7A8</accession>
<dbReference type="RefSeq" id="WP_220809078.1">
    <property type="nucleotide sequence ID" value="NZ_BPMK01000011.1"/>
</dbReference>
<evidence type="ECO:0000313" key="5">
    <source>
        <dbReference type="Proteomes" id="UP000887222"/>
    </source>
</evidence>
<evidence type="ECO:0000256" key="3">
    <source>
        <dbReference type="ARBA" id="ARBA00022795"/>
    </source>
</evidence>
<dbReference type="Gene3D" id="1.20.58.300">
    <property type="entry name" value="FlgN-like"/>
    <property type="match status" value="1"/>
</dbReference>
<name>A0ABQ4Q7A8_9BURK</name>
<dbReference type="Pfam" id="PF05130">
    <property type="entry name" value="FlgN"/>
    <property type="match status" value="1"/>
</dbReference>
<protein>
    <recommendedName>
        <fullName evidence="6">Flagella synthesis protein FlgN</fullName>
    </recommendedName>
</protein>